<gene>
    <name evidence="1" type="ordered locus">LKI_03430</name>
</gene>
<evidence type="ECO:0000313" key="2">
    <source>
        <dbReference type="Proteomes" id="UP000002362"/>
    </source>
</evidence>
<dbReference type="KEGG" id="lki:LKI_03430"/>
<dbReference type="Proteomes" id="UP000002362">
    <property type="component" value="Chromosome"/>
</dbReference>
<reference evidence="1 2" key="1">
    <citation type="journal article" date="2010" name="J. Bacteriol.">
        <title>Complete genome sequence analysis of Leuconostoc kimchii IMSNU 11154.</title>
        <authorList>
            <person name="Oh H.M."/>
            <person name="Cho Y.J."/>
            <person name="Kim B.K."/>
            <person name="Roe J.H."/>
            <person name="Kang S.O."/>
            <person name="Nahm B.H."/>
            <person name="Jeong G."/>
            <person name="Han H.U."/>
            <person name="Chun J."/>
        </authorList>
    </citation>
    <scope>NUCLEOTIDE SEQUENCE [LARGE SCALE GENOMIC DNA]</scope>
    <source>
        <strain evidence="2">IMSNU 11154 / KCTC 2386 / IH25</strain>
    </source>
</reference>
<dbReference type="STRING" id="762051.LKI_03430"/>
<accession>D5T1S9</accession>
<dbReference type="AlphaFoldDB" id="D5T1S9"/>
<sequence>MNMDLNILTDTELENINGTIK</sequence>
<protein>
    <submittedName>
        <fullName evidence="1">Uncharacterized protein</fullName>
    </submittedName>
</protein>
<proteinExistence type="predicted"/>
<organism evidence="1 2">
    <name type="scientific">Leuconostoc kimchii (strain IMSNU 11154 / KCTC 2386 / IH25)</name>
    <dbReference type="NCBI Taxonomy" id="762051"/>
    <lineage>
        <taxon>Bacteria</taxon>
        <taxon>Bacillati</taxon>
        <taxon>Bacillota</taxon>
        <taxon>Bacilli</taxon>
        <taxon>Lactobacillales</taxon>
        <taxon>Lactobacillaceae</taxon>
        <taxon>Leuconostoc</taxon>
    </lineage>
</organism>
<name>D5T1S9_LEUKI</name>
<dbReference type="HOGENOM" id="CLU_3426577_0_0_9"/>
<dbReference type="EMBL" id="CP001758">
    <property type="protein sequence ID" value="ADG40228.1"/>
    <property type="molecule type" value="Genomic_DNA"/>
</dbReference>
<evidence type="ECO:0000313" key="1">
    <source>
        <dbReference type="EMBL" id="ADG40228.1"/>
    </source>
</evidence>